<dbReference type="PANTHER" id="PTHR33223">
    <property type="entry name" value="CCHC-TYPE DOMAIN-CONTAINING PROTEIN"/>
    <property type="match status" value="1"/>
</dbReference>
<evidence type="ECO:0000313" key="2">
    <source>
        <dbReference type="EMBL" id="KAK4426463.1"/>
    </source>
</evidence>
<feature type="region of interest" description="Disordered" evidence="1">
    <location>
        <begin position="208"/>
        <end position="234"/>
    </location>
</feature>
<feature type="compositionally biased region" description="Basic residues" evidence="1">
    <location>
        <begin position="11"/>
        <end position="20"/>
    </location>
</feature>
<name>A0AAE1YB87_9LAMI</name>
<reference evidence="2" key="1">
    <citation type="submission" date="2020-06" db="EMBL/GenBank/DDBJ databases">
        <authorList>
            <person name="Li T."/>
            <person name="Hu X."/>
            <person name="Zhang T."/>
            <person name="Song X."/>
            <person name="Zhang H."/>
            <person name="Dai N."/>
            <person name="Sheng W."/>
            <person name="Hou X."/>
            <person name="Wei L."/>
        </authorList>
    </citation>
    <scope>NUCLEOTIDE SEQUENCE</scope>
    <source>
        <strain evidence="2">3651</strain>
        <tissue evidence="2">Leaf</tissue>
    </source>
</reference>
<feature type="compositionally biased region" description="Basic and acidic residues" evidence="1">
    <location>
        <begin position="1"/>
        <end position="10"/>
    </location>
</feature>
<organism evidence="2 3">
    <name type="scientific">Sesamum alatum</name>
    <dbReference type="NCBI Taxonomy" id="300844"/>
    <lineage>
        <taxon>Eukaryota</taxon>
        <taxon>Viridiplantae</taxon>
        <taxon>Streptophyta</taxon>
        <taxon>Embryophyta</taxon>
        <taxon>Tracheophyta</taxon>
        <taxon>Spermatophyta</taxon>
        <taxon>Magnoliopsida</taxon>
        <taxon>eudicotyledons</taxon>
        <taxon>Gunneridae</taxon>
        <taxon>Pentapetalae</taxon>
        <taxon>asterids</taxon>
        <taxon>lamiids</taxon>
        <taxon>Lamiales</taxon>
        <taxon>Pedaliaceae</taxon>
        <taxon>Sesamum</taxon>
    </lineage>
</organism>
<dbReference type="AlphaFoldDB" id="A0AAE1YB87"/>
<feature type="region of interest" description="Disordered" evidence="1">
    <location>
        <begin position="319"/>
        <end position="349"/>
    </location>
</feature>
<protein>
    <submittedName>
        <fullName evidence="2">Uncharacterized protein</fullName>
    </submittedName>
</protein>
<dbReference type="EMBL" id="JACGWO010000005">
    <property type="protein sequence ID" value="KAK4426463.1"/>
    <property type="molecule type" value="Genomic_DNA"/>
</dbReference>
<accession>A0AAE1YB87</accession>
<reference evidence="2" key="2">
    <citation type="journal article" date="2024" name="Plant">
        <title>Genomic evolution and insights into agronomic trait innovations of Sesamum species.</title>
        <authorList>
            <person name="Miao H."/>
            <person name="Wang L."/>
            <person name="Qu L."/>
            <person name="Liu H."/>
            <person name="Sun Y."/>
            <person name="Le M."/>
            <person name="Wang Q."/>
            <person name="Wei S."/>
            <person name="Zheng Y."/>
            <person name="Lin W."/>
            <person name="Duan Y."/>
            <person name="Cao H."/>
            <person name="Xiong S."/>
            <person name="Wang X."/>
            <person name="Wei L."/>
            <person name="Li C."/>
            <person name="Ma Q."/>
            <person name="Ju M."/>
            <person name="Zhao R."/>
            <person name="Li G."/>
            <person name="Mu C."/>
            <person name="Tian Q."/>
            <person name="Mei H."/>
            <person name="Zhang T."/>
            <person name="Gao T."/>
            <person name="Zhang H."/>
        </authorList>
    </citation>
    <scope>NUCLEOTIDE SEQUENCE</scope>
    <source>
        <strain evidence="2">3651</strain>
    </source>
</reference>
<keyword evidence="3" id="KW-1185">Reference proteome</keyword>
<dbReference type="PANTHER" id="PTHR33223:SF6">
    <property type="entry name" value="CCHC-TYPE DOMAIN-CONTAINING PROTEIN"/>
    <property type="match status" value="1"/>
</dbReference>
<proteinExistence type="predicted"/>
<comment type="caution">
    <text evidence="2">The sequence shown here is derived from an EMBL/GenBank/DDBJ whole genome shotgun (WGS) entry which is preliminary data.</text>
</comment>
<feature type="region of interest" description="Disordered" evidence="1">
    <location>
        <begin position="1"/>
        <end position="23"/>
    </location>
</feature>
<sequence>MGRSWEEGSQKMKKPIKKSPKGTINRAILEDYLKRRQKGELGRPYDGFASKRKTTRSEPITQIRKTKQGLWVATEPLHQYSPNREVKWRTHELSCYKKNSGSYVSSIPKAPSVRRGSPFLSEILAAVLPEHIRLPPLACYGGDKEDPRDHIDQFIAAMDLLGIMAQGLRNGGLVDSLIGKPAANWDELLARAERFILIEESRRVRGAHRLPREAPKEAHRQSPDRGRPGWYEGRRRERARPLDAYMPLRTTRTQALMMIGRSQQLRWPPKMKESEGGQRSSRFCNFHQDRGHTTEECFHLTKELERLIQMGQFKHLIRSSKEAAHMSKKRKETSKSGYGGQDDGANEMN</sequence>
<dbReference type="Proteomes" id="UP001293254">
    <property type="component" value="Unassembled WGS sequence"/>
</dbReference>
<gene>
    <name evidence="2" type="ORF">Salat_1414900</name>
</gene>
<feature type="compositionally biased region" description="Basic and acidic residues" evidence="1">
    <location>
        <begin position="210"/>
        <end position="234"/>
    </location>
</feature>
<evidence type="ECO:0000313" key="3">
    <source>
        <dbReference type="Proteomes" id="UP001293254"/>
    </source>
</evidence>
<evidence type="ECO:0000256" key="1">
    <source>
        <dbReference type="SAM" id="MobiDB-lite"/>
    </source>
</evidence>